<dbReference type="GO" id="GO:0005840">
    <property type="term" value="C:ribosome"/>
    <property type="evidence" value="ECO:0007669"/>
    <property type="project" value="UniProtKB-KW"/>
</dbReference>
<accession>A0ABX5Y3G3</accession>
<gene>
    <name evidence="5 7" type="primary">rplD</name>
    <name evidence="7" type="ORF">TBK1r_65260</name>
</gene>
<dbReference type="NCBIfam" id="TIGR03953">
    <property type="entry name" value="rplD_bact"/>
    <property type="match status" value="1"/>
</dbReference>
<dbReference type="Pfam" id="PF00573">
    <property type="entry name" value="Ribosomal_L4"/>
    <property type="match status" value="1"/>
</dbReference>
<evidence type="ECO:0000313" key="7">
    <source>
        <dbReference type="EMBL" id="QDV87496.1"/>
    </source>
</evidence>
<keyword evidence="3 5" id="KW-0687">Ribonucleoprotein</keyword>
<dbReference type="PANTHER" id="PTHR10746:SF6">
    <property type="entry name" value="LARGE RIBOSOMAL SUBUNIT PROTEIN UL4M"/>
    <property type="match status" value="1"/>
</dbReference>
<dbReference type="InterPro" id="IPR002136">
    <property type="entry name" value="Ribosomal_uL4"/>
</dbReference>
<feature type="region of interest" description="Disordered" evidence="6">
    <location>
        <begin position="65"/>
        <end position="86"/>
    </location>
</feature>
<keyword evidence="5" id="KW-0699">rRNA-binding</keyword>
<comment type="subunit">
    <text evidence="5">Part of the 50S ribosomal subunit.</text>
</comment>
<dbReference type="InterPro" id="IPR013005">
    <property type="entry name" value="Ribosomal_uL4-like"/>
</dbReference>
<keyword evidence="2 5" id="KW-0689">Ribosomal protein</keyword>
<proteinExistence type="inferred from homology"/>
<evidence type="ECO:0000256" key="1">
    <source>
        <dbReference type="ARBA" id="ARBA00010528"/>
    </source>
</evidence>
<dbReference type="PANTHER" id="PTHR10746">
    <property type="entry name" value="50S RIBOSOMAL PROTEIN L4"/>
    <property type="match status" value="1"/>
</dbReference>
<evidence type="ECO:0000256" key="4">
    <source>
        <dbReference type="ARBA" id="ARBA00035244"/>
    </source>
</evidence>
<evidence type="ECO:0000313" key="8">
    <source>
        <dbReference type="Proteomes" id="UP000318081"/>
    </source>
</evidence>
<keyword evidence="8" id="KW-1185">Reference proteome</keyword>
<reference evidence="7 8" key="1">
    <citation type="submission" date="2019-02" db="EMBL/GenBank/DDBJ databases">
        <title>Deep-cultivation of Planctomycetes and their phenomic and genomic characterization uncovers novel biology.</title>
        <authorList>
            <person name="Wiegand S."/>
            <person name="Jogler M."/>
            <person name="Boedeker C."/>
            <person name="Pinto D."/>
            <person name="Vollmers J."/>
            <person name="Rivas-Marin E."/>
            <person name="Kohn T."/>
            <person name="Peeters S.H."/>
            <person name="Heuer A."/>
            <person name="Rast P."/>
            <person name="Oberbeckmann S."/>
            <person name="Bunk B."/>
            <person name="Jeske O."/>
            <person name="Meyerdierks A."/>
            <person name="Storesund J.E."/>
            <person name="Kallscheuer N."/>
            <person name="Luecker S."/>
            <person name="Lage O.M."/>
            <person name="Pohl T."/>
            <person name="Merkel B.J."/>
            <person name="Hornburger P."/>
            <person name="Mueller R.-W."/>
            <person name="Bruemmer F."/>
            <person name="Labrenz M."/>
            <person name="Spormann A.M."/>
            <person name="Op den Camp H."/>
            <person name="Overmann J."/>
            <person name="Amann R."/>
            <person name="Jetten M.S.M."/>
            <person name="Mascher T."/>
            <person name="Medema M.H."/>
            <person name="Devos D.P."/>
            <person name="Kaster A.-K."/>
            <person name="Ovreas L."/>
            <person name="Rohde M."/>
            <person name="Galperin M.Y."/>
            <person name="Jogler C."/>
        </authorList>
    </citation>
    <scope>NUCLEOTIDE SEQUENCE [LARGE SCALE GENOMIC DNA]</scope>
    <source>
        <strain evidence="7 8">TBK1r</strain>
    </source>
</reference>
<evidence type="ECO:0000256" key="5">
    <source>
        <dbReference type="HAMAP-Rule" id="MF_01328"/>
    </source>
</evidence>
<comment type="function">
    <text evidence="5">One of the primary rRNA binding proteins, this protein initially binds near the 5'-end of the 23S rRNA. It is important during the early stages of 50S assembly. It makes multiple contacts with different domains of the 23S rRNA in the assembled 50S subunit and ribosome.</text>
</comment>
<dbReference type="SUPFAM" id="SSF52166">
    <property type="entry name" value="Ribosomal protein L4"/>
    <property type="match status" value="1"/>
</dbReference>
<protein>
    <recommendedName>
        <fullName evidence="4 5">Large ribosomal subunit protein uL4</fullName>
    </recommendedName>
</protein>
<comment type="similarity">
    <text evidence="1 5">Belongs to the universal ribosomal protein uL4 family.</text>
</comment>
<organism evidence="7 8">
    <name type="scientific">Stieleria magnilauensis</name>
    <dbReference type="NCBI Taxonomy" id="2527963"/>
    <lineage>
        <taxon>Bacteria</taxon>
        <taxon>Pseudomonadati</taxon>
        <taxon>Planctomycetota</taxon>
        <taxon>Planctomycetia</taxon>
        <taxon>Pirellulales</taxon>
        <taxon>Pirellulaceae</taxon>
        <taxon>Stieleria</taxon>
    </lineage>
</organism>
<dbReference type="EMBL" id="CP036432">
    <property type="protein sequence ID" value="QDV87496.1"/>
    <property type="molecule type" value="Genomic_DNA"/>
</dbReference>
<dbReference type="Gene3D" id="3.40.1370.10">
    <property type="match status" value="1"/>
</dbReference>
<dbReference type="Proteomes" id="UP000318081">
    <property type="component" value="Chromosome"/>
</dbReference>
<evidence type="ECO:0000256" key="6">
    <source>
        <dbReference type="SAM" id="MobiDB-lite"/>
    </source>
</evidence>
<sequence>MATLSIVNESGEEVGTYEIDSAAIADRISKQLLHDAVVMYQANNRQGSHNTRTRGEVSGTNKKMYRQKGTGHARAGSKRTNVRRGGGVARTIKPRDYSYRLPKKALRRATRMAIRSKIDDGEMLVIDQLSYDAPKTSKLASTLKNLGLESTTTLVATADADVAVYKSGRNIPGVDVQPVRQLNALSVLKPKRMLVTKAALDKIKDGSFADGQAV</sequence>
<dbReference type="HAMAP" id="MF_01328_B">
    <property type="entry name" value="Ribosomal_uL4_B"/>
    <property type="match status" value="1"/>
</dbReference>
<evidence type="ECO:0000256" key="3">
    <source>
        <dbReference type="ARBA" id="ARBA00023274"/>
    </source>
</evidence>
<comment type="function">
    <text evidence="5">Forms part of the polypeptide exit tunnel.</text>
</comment>
<feature type="compositionally biased region" description="Basic residues" evidence="6">
    <location>
        <begin position="65"/>
        <end position="82"/>
    </location>
</feature>
<keyword evidence="5" id="KW-0694">RNA-binding</keyword>
<name>A0ABX5Y3G3_9BACT</name>
<dbReference type="InterPro" id="IPR023574">
    <property type="entry name" value="Ribosomal_uL4_dom_sf"/>
</dbReference>
<dbReference type="RefSeq" id="WP_145219199.1">
    <property type="nucleotide sequence ID" value="NZ_CP036432.1"/>
</dbReference>
<evidence type="ECO:0000256" key="2">
    <source>
        <dbReference type="ARBA" id="ARBA00022980"/>
    </source>
</evidence>